<organism evidence="1 2">
    <name type="scientific">Colletotrichum navitas</name>
    <dbReference type="NCBI Taxonomy" id="681940"/>
    <lineage>
        <taxon>Eukaryota</taxon>
        <taxon>Fungi</taxon>
        <taxon>Dikarya</taxon>
        <taxon>Ascomycota</taxon>
        <taxon>Pezizomycotina</taxon>
        <taxon>Sordariomycetes</taxon>
        <taxon>Hypocreomycetidae</taxon>
        <taxon>Glomerellales</taxon>
        <taxon>Glomerellaceae</taxon>
        <taxon>Colletotrichum</taxon>
        <taxon>Colletotrichum graminicola species complex</taxon>
    </lineage>
</organism>
<dbReference type="Gene3D" id="3.40.50.720">
    <property type="entry name" value="NAD(P)-binding Rossmann-like Domain"/>
    <property type="match status" value="1"/>
</dbReference>
<evidence type="ECO:0000313" key="1">
    <source>
        <dbReference type="EMBL" id="KAK1574134.1"/>
    </source>
</evidence>
<sequence>MPRLDNEGREVNFVDTLYTKGRHQNTRFLVRPPFRLGLKFSGFILSVPAHLHFCLGEIIFGGCMGSYNELIFLPAWAPLHRIPADWTSGKAAGIAAMLSVSYTALLQARIQPRADVAFGPIGRIDRNLKCIAHWGKVLIVGFAGIKVGMEHIAMNGVFLKQVLLVSYMKKGEGNGLQSPIVNNPIQPTVYEIEYNGLENAPRALERYDEPKGMGQGSRRAE</sequence>
<dbReference type="AlphaFoldDB" id="A0AAD8PPQ2"/>
<accession>A0AAD8PPQ2</accession>
<keyword evidence="2" id="KW-1185">Reference proteome</keyword>
<dbReference type="EMBL" id="JAHLJV010000080">
    <property type="protein sequence ID" value="KAK1574134.1"/>
    <property type="molecule type" value="Genomic_DNA"/>
</dbReference>
<dbReference type="InterPro" id="IPR011032">
    <property type="entry name" value="GroES-like_sf"/>
</dbReference>
<reference evidence="1" key="1">
    <citation type="submission" date="2021-06" db="EMBL/GenBank/DDBJ databases">
        <title>Comparative genomics, transcriptomics and evolutionary studies reveal genomic signatures of adaptation to plant cell wall in hemibiotrophic fungi.</title>
        <authorList>
            <consortium name="DOE Joint Genome Institute"/>
            <person name="Baroncelli R."/>
            <person name="Diaz J.F."/>
            <person name="Benocci T."/>
            <person name="Peng M."/>
            <person name="Battaglia E."/>
            <person name="Haridas S."/>
            <person name="Andreopoulos W."/>
            <person name="Labutti K."/>
            <person name="Pangilinan J."/>
            <person name="Floch G.L."/>
            <person name="Makela M.R."/>
            <person name="Henrissat B."/>
            <person name="Grigoriev I.V."/>
            <person name="Crouch J.A."/>
            <person name="De Vries R.P."/>
            <person name="Sukno S.A."/>
            <person name="Thon M.R."/>
        </authorList>
    </citation>
    <scope>NUCLEOTIDE SEQUENCE</scope>
    <source>
        <strain evidence="1">CBS 125086</strain>
    </source>
</reference>
<protein>
    <submittedName>
        <fullName evidence="1">Uncharacterized protein</fullName>
    </submittedName>
</protein>
<dbReference type="Proteomes" id="UP001230504">
    <property type="component" value="Unassembled WGS sequence"/>
</dbReference>
<dbReference type="Gene3D" id="3.90.180.10">
    <property type="entry name" value="Medium-chain alcohol dehydrogenases, catalytic domain"/>
    <property type="match status" value="1"/>
</dbReference>
<gene>
    <name evidence="1" type="ORF">LY79DRAFT_593515</name>
</gene>
<proteinExistence type="predicted"/>
<dbReference type="GeneID" id="85445807"/>
<dbReference type="SUPFAM" id="SSF50129">
    <property type="entry name" value="GroES-like"/>
    <property type="match status" value="1"/>
</dbReference>
<comment type="caution">
    <text evidence="1">The sequence shown here is derived from an EMBL/GenBank/DDBJ whole genome shotgun (WGS) entry which is preliminary data.</text>
</comment>
<dbReference type="RefSeq" id="XP_060409684.1">
    <property type="nucleotide sequence ID" value="XM_060561567.1"/>
</dbReference>
<name>A0AAD8PPQ2_9PEZI</name>
<evidence type="ECO:0000313" key="2">
    <source>
        <dbReference type="Proteomes" id="UP001230504"/>
    </source>
</evidence>